<organism evidence="1 2">
    <name type="scientific">Phlebia brevispora</name>
    <dbReference type="NCBI Taxonomy" id="194682"/>
    <lineage>
        <taxon>Eukaryota</taxon>
        <taxon>Fungi</taxon>
        <taxon>Dikarya</taxon>
        <taxon>Basidiomycota</taxon>
        <taxon>Agaricomycotina</taxon>
        <taxon>Agaricomycetes</taxon>
        <taxon>Polyporales</taxon>
        <taxon>Meruliaceae</taxon>
        <taxon>Phlebia</taxon>
    </lineage>
</organism>
<comment type="caution">
    <text evidence="1">The sequence shown here is derived from an EMBL/GenBank/DDBJ whole genome shotgun (WGS) entry which is preliminary data.</text>
</comment>
<accession>A0ACC1T557</accession>
<proteinExistence type="predicted"/>
<evidence type="ECO:0000313" key="1">
    <source>
        <dbReference type="EMBL" id="KAJ3553250.1"/>
    </source>
</evidence>
<name>A0ACC1T557_9APHY</name>
<protein>
    <submittedName>
        <fullName evidence="1">Uncharacterized protein</fullName>
    </submittedName>
</protein>
<reference evidence="1" key="1">
    <citation type="submission" date="2022-07" db="EMBL/GenBank/DDBJ databases">
        <title>Genome Sequence of Phlebia brevispora.</title>
        <authorList>
            <person name="Buettner E."/>
        </authorList>
    </citation>
    <scope>NUCLEOTIDE SEQUENCE</scope>
    <source>
        <strain evidence="1">MPL23</strain>
    </source>
</reference>
<evidence type="ECO:0000313" key="2">
    <source>
        <dbReference type="Proteomes" id="UP001148662"/>
    </source>
</evidence>
<keyword evidence="2" id="KW-1185">Reference proteome</keyword>
<sequence length="345" mass="37124">MYYTTLLAAFSLTAGVHAASYTLSDNYVGSDFLTAFQHQAIPDPTNGRVLVFLFTVTALAFMKSIICRNYVDQATALSLNLTYASGDTLIMRADDTTVLSPSGPGRNSVRIQSNKAYTTHVAVFDVRHMPQGCSTWPAAWETDGNDWPNGGEVDIVRPSIMLLPLIEGINDQTPNTMTLHTGAVCSMPATRTMTGTPTGNDCDVNTDGNSGCGVQAPVADSYGPPFNAISGGWYAMERTETFIQVFFWPRNAGNVPSDVSSGSNNIDTDNWGEPTALFPNTSCDIADDFDANNIIINLTFCGDWAGIDSLFNAAGCPGDCVDFVNNNPSAFSEAYWDIAAVRVYE</sequence>
<dbReference type="Proteomes" id="UP001148662">
    <property type="component" value="Unassembled WGS sequence"/>
</dbReference>
<gene>
    <name evidence="1" type="ORF">NM688_g3716</name>
</gene>
<dbReference type="EMBL" id="JANHOG010000561">
    <property type="protein sequence ID" value="KAJ3553250.1"/>
    <property type="molecule type" value="Genomic_DNA"/>
</dbReference>